<comment type="caution">
    <text evidence="2">The sequence shown here is derived from an EMBL/GenBank/DDBJ whole genome shotgun (WGS) entry which is preliminary data.</text>
</comment>
<reference evidence="2 3" key="1">
    <citation type="submission" date="2019-05" db="EMBL/GenBank/DDBJ databases">
        <authorList>
            <person name="Zhang J.-Y."/>
            <person name="Feg X."/>
            <person name="Du Z.-J."/>
        </authorList>
    </citation>
    <scope>NUCLEOTIDE SEQUENCE [LARGE SCALE GENOMIC DNA]</scope>
    <source>
        <strain evidence="2 3">RZ26</strain>
    </source>
</reference>
<gene>
    <name evidence="2" type="ORF">FEE95_17875</name>
</gene>
<feature type="domain" description="Carrier" evidence="1">
    <location>
        <begin position="1"/>
        <end position="75"/>
    </location>
</feature>
<proteinExistence type="predicted"/>
<dbReference type="SUPFAM" id="SSF47336">
    <property type="entry name" value="ACP-like"/>
    <property type="match status" value="1"/>
</dbReference>
<dbReference type="PROSITE" id="PS50075">
    <property type="entry name" value="CARRIER"/>
    <property type="match status" value="1"/>
</dbReference>
<dbReference type="OrthoDB" id="7875289at2"/>
<evidence type="ECO:0000313" key="3">
    <source>
        <dbReference type="Proteomes" id="UP000310314"/>
    </source>
</evidence>
<dbReference type="Pfam" id="PF00550">
    <property type="entry name" value="PP-binding"/>
    <property type="match status" value="1"/>
</dbReference>
<dbReference type="Gene3D" id="1.10.1200.10">
    <property type="entry name" value="ACP-like"/>
    <property type="match status" value="1"/>
</dbReference>
<dbReference type="InterPro" id="IPR036736">
    <property type="entry name" value="ACP-like_sf"/>
</dbReference>
<name>A0A5S3PHM8_9FLAO</name>
<dbReference type="AlphaFoldDB" id="A0A5S3PHM8"/>
<dbReference type="RefSeq" id="WP_138659392.1">
    <property type="nucleotide sequence ID" value="NZ_VATY01000004.1"/>
</dbReference>
<dbReference type="InterPro" id="IPR009081">
    <property type="entry name" value="PP-bd_ACP"/>
</dbReference>
<protein>
    <submittedName>
        <fullName evidence="2">Acyl carrier protein</fullName>
    </submittedName>
</protein>
<keyword evidence="3" id="KW-1185">Reference proteome</keyword>
<sequence>MNEKIIAFIKNEITTEPLLEIDSEDNLLENGIVDSMGMMRLILFLEKQFKKRVPTEDMTLENFKTVEKIALYFSA</sequence>
<evidence type="ECO:0000313" key="2">
    <source>
        <dbReference type="EMBL" id="TMM53768.1"/>
    </source>
</evidence>
<evidence type="ECO:0000259" key="1">
    <source>
        <dbReference type="PROSITE" id="PS50075"/>
    </source>
</evidence>
<accession>A0A5S3PHM8</accession>
<organism evidence="2 3">
    <name type="scientific">Maribacter algarum</name>
    <name type="common">ex Zhang et al. 2020</name>
    <dbReference type="NCBI Taxonomy" id="2578118"/>
    <lineage>
        <taxon>Bacteria</taxon>
        <taxon>Pseudomonadati</taxon>
        <taxon>Bacteroidota</taxon>
        <taxon>Flavobacteriia</taxon>
        <taxon>Flavobacteriales</taxon>
        <taxon>Flavobacteriaceae</taxon>
        <taxon>Maribacter</taxon>
    </lineage>
</organism>
<dbReference type="EMBL" id="VATY01000004">
    <property type="protein sequence ID" value="TMM53768.1"/>
    <property type="molecule type" value="Genomic_DNA"/>
</dbReference>
<dbReference type="Proteomes" id="UP000310314">
    <property type="component" value="Unassembled WGS sequence"/>
</dbReference>